<dbReference type="EMBL" id="JANPWB010000008">
    <property type="protein sequence ID" value="KAJ1167271.1"/>
    <property type="molecule type" value="Genomic_DNA"/>
</dbReference>
<protein>
    <submittedName>
        <fullName evidence="2">Uncharacterized protein</fullName>
    </submittedName>
</protein>
<organism evidence="2 3">
    <name type="scientific">Pleurodeles waltl</name>
    <name type="common">Iberian ribbed newt</name>
    <dbReference type="NCBI Taxonomy" id="8319"/>
    <lineage>
        <taxon>Eukaryota</taxon>
        <taxon>Metazoa</taxon>
        <taxon>Chordata</taxon>
        <taxon>Craniata</taxon>
        <taxon>Vertebrata</taxon>
        <taxon>Euteleostomi</taxon>
        <taxon>Amphibia</taxon>
        <taxon>Batrachia</taxon>
        <taxon>Caudata</taxon>
        <taxon>Salamandroidea</taxon>
        <taxon>Salamandridae</taxon>
        <taxon>Pleurodelinae</taxon>
        <taxon>Pleurodeles</taxon>
    </lineage>
</organism>
<accession>A0AAV7STE0</accession>
<reference evidence="2" key="1">
    <citation type="journal article" date="2022" name="bioRxiv">
        <title>Sequencing and chromosome-scale assembly of the giantPleurodeles waltlgenome.</title>
        <authorList>
            <person name="Brown T."/>
            <person name="Elewa A."/>
            <person name="Iarovenko S."/>
            <person name="Subramanian E."/>
            <person name="Araus A.J."/>
            <person name="Petzold A."/>
            <person name="Susuki M."/>
            <person name="Suzuki K.-i.T."/>
            <person name="Hayashi T."/>
            <person name="Toyoda A."/>
            <person name="Oliveira C."/>
            <person name="Osipova E."/>
            <person name="Leigh N.D."/>
            <person name="Simon A."/>
            <person name="Yun M.H."/>
        </authorList>
    </citation>
    <scope>NUCLEOTIDE SEQUENCE</scope>
    <source>
        <strain evidence="2">20211129_DDA</strain>
        <tissue evidence="2">Liver</tissue>
    </source>
</reference>
<feature type="compositionally biased region" description="Basic and acidic residues" evidence="1">
    <location>
        <begin position="1"/>
        <end position="16"/>
    </location>
</feature>
<dbReference type="AlphaFoldDB" id="A0AAV7STE0"/>
<feature type="compositionally biased region" description="Basic and acidic residues" evidence="1">
    <location>
        <begin position="55"/>
        <end position="67"/>
    </location>
</feature>
<gene>
    <name evidence="2" type="ORF">NDU88_007663</name>
</gene>
<keyword evidence="3" id="KW-1185">Reference proteome</keyword>
<sequence>MERDEGPRPDSQEARALEFPGGATDARTSGEKIPSSGGSDETRCECRAGKIGTRGPERIGRGPETVRRRWRPLADVGQKRSRGARRRERRHPGQERGSTGGSPSRLSVAAGAPG</sequence>
<evidence type="ECO:0000256" key="1">
    <source>
        <dbReference type="SAM" id="MobiDB-lite"/>
    </source>
</evidence>
<evidence type="ECO:0000313" key="3">
    <source>
        <dbReference type="Proteomes" id="UP001066276"/>
    </source>
</evidence>
<feature type="compositionally biased region" description="Basic residues" evidence="1">
    <location>
        <begin position="79"/>
        <end position="90"/>
    </location>
</feature>
<name>A0AAV7STE0_PLEWA</name>
<comment type="caution">
    <text evidence="2">The sequence shown here is derived from an EMBL/GenBank/DDBJ whole genome shotgun (WGS) entry which is preliminary data.</text>
</comment>
<proteinExistence type="predicted"/>
<evidence type="ECO:0000313" key="2">
    <source>
        <dbReference type="EMBL" id="KAJ1167271.1"/>
    </source>
</evidence>
<feature type="region of interest" description="Disordered" evidence="1">
    <location>
        <begin position="1"/>
        <end position="114"/>
    </location>
</feature>
<dbReference type="Proteomes" id="UP001066276">
    <property type="component" value="Chromosome 4_2"/>
</dbReference>